<evidence type="ECO:0000256" key="3">
    <source>
        <dbReference type="ARBA" id="ARBA00021007"/>
    </source>
</evidence>
<organism evidence="10">
    <name type="scientific">Atta colombica</name>
    <dbReference type="NCBI Taxonomy" id="520822"/>
    <lineage>
        <taxon>Eukaryota</taxon>
        <taxon>Metazoa</taxon>
        <taxon>Ecdysozoa</taxon>
        <taxon>Arthropoda</taxon>
        <taxon>Hexapoda</taxon>
        <taxon>Insecta</taxon>
        <taxon>Pterygota</taxon>
        <taxon>Neoptera</taxon>
        <taxon>Endopterygota</taxon>
        <taxon>Hymenoptera</taxon>
        <taxon>Apocrita</taxon>
        <taxon>Aculeata</taxon>
        <taxon>Formicoidea</taxon>
        <taxon>Formicidae</taxon>
        <taxon>Myrmicinae</taxon>
        <taxon>Atta</taxon>
    </lineage>
</organism>
<gene>
    <name evidence="10" type="primary">ND3</name>
</gene>
<sequence length="117" mass="13781">MMNIILLIILLFSISLLLFLLNFFISKKTSLNQEKMSPFECGFNPSSSARLPFSTQFFIISLIFLIFDIEIALLLPLIFLSLNFNPFIIFYSFMFLFILILGLYIEYNEYSLDWKMS</sequence>
<feature type="transmembrane region" description="Helical" evidence="9">
    <location>
        <begin position="88"/>
        <end position="107"/>
    </location>
</feature>
<keyword evidence="9" id="KW-0830">Ubiquinone</keyword>
<keyword evidence="9" id="KW-0249">Electron transport</keyword>
<dbReference type="EMBL" id="KY950644">
    <property type="protein sequence ID" value="ASY95862.1"/>
    <property type="molecule type" value="Genomic_DNA"/>
</dbReference>
<name>A0A249RWG9_9HYME</name>
<dbReference type="GO" id="GO:0030964">
    <property type="term" value="C:NADH dehydrogenase complex"/>
    <property type="evidence" value="ECO:0007669"/>
    <property type="project" value="TreeGrafter"/>
</dbReference>
<evidence type="ECO:0000256" key="5">
    <source>
        <dbReference type="ARBA" id="ARBA00022692"/>
    </source>
</evidence>
<evidence type="ECO:0000256" key="1">
    <source>
        <dbReference type="ARBA" id="ARBA00004370"/>
    </source>
</evidence>
<dbReference type="EC" id="7.1.1.2" evidence="9"/>
<keyword evidence="9 10" id="KW-0496">Mitochondrion</keyword>
<geneLocation type="mitochondrion" evidence="10"/>
<keyword evidence="7 9" id="KW-0472">Membrane</keyword>
<dbReference type="InterPro" id="IPR038430">
    <property type="entry name" value="NDAH_ubi_oxred_su3_sf"/>
</dbReference>
<dbReference type="PANTHER" id="PTHR11058">
    <property type="entry name" value="NADH-UBIQUINONE OXIDOREDUCTASE CHAIN 3"/>
    <property type="match status" value="1"/>
</dbReference>
<comment type="function">
    <text evidence="9">Core subunit of the mitochondrial membrane respiratory chain NADH dehydrogenase (Complex I) which catalyzes electron transfer from NADH through the respiratory chain, using ubiquinone as an electron acceptor. Essential for the catalytic activity of complex I.</text>
</comment>
<dbReference type="GO" id="GO:0031966">
    <property type="term" value="C:mitochondrial membrane"/>
    <property type="evidence" value="ECO:0007669"/>
    <property type="project" value="UniProtKB-SubCell"/>
</dbReference>
<keyword evidence="9" id="KW-0520">NAD</keyword>
<dbReference type="Gene3D" id="1.20.58.1610">
    <property type="entry name" value="NADH:ubiquinone/plastoquinone oxidoreductase, chain 3"/>
    <property type="match status" value="1"/>
</dbReference>
<evidence type="ECO:0000256" key="8">
    <source>
        <dbReference type="ARBA" id="ARBA00049551"/>
    </source>
</evidence>
<keyword evidence="6 9" id="KW-1133">Transmembrane helix</keyword>
<proteinExistence type="inferred from homology"/>
<keyword evidence="9" id="KW-0679">Respiratory chain</keyword>
<reference evidence="10" key="1">
    <citation type="submission" date="2017-04" db="EMBL/GenBank/DDBJ databases">
        <title>Atta colombica mitochondrion genome.</title>
        <authorList>
            <person name="Almeida C.S."/>
        </authorList>
    </citation>
    <scope>NUCLEOTIDE SEQUENCE</scope>
</reference>
<dbReference type="AlphaFoldDB" id="A0A249RWG9"/>
<accession>A0A249RWG9</accession>
<comment type="catalytic activity">
    <reaction evidence="8 9">
        <text>a ubiquinone + NADH + 5 H(+)(in) = a ubiquinol + NAD(+) + 4 H(+)(out)</text>
        <dbReference type="Rhea" id="RHEA:29091"/>
        <dbReference type="Rhea" id="RHEA-COMP:9565"/>
        <dbReference type="Rhea" id="RHEA-COMP:9566"/>
        <dbReference type="ChEBI" id="CHEBI:15378"/>
        <dbReference type="ChEBI" id="CHEBI:16389"/>
        <dbReference type="ChEBI" id="CHEBI:17976"/>
        <dbReference type="ChEBI" id="CHEBI:57540"/>
        <dbReference type="ChEBI" id="CHEBI:57945"/>
        <dbReference type="EC" id="7.1.1.2"/>
    </reaction>
</comment>
<keyword evidence="9" id="KW-1278">Translocase</keyword>
<evidence type="ECO:0000256" key="4">
    <source>
        <dbReference type="ARBA" id="ARBA00022448"/>
    </source>
</evidence>
<evidence type="ECO:0000256" key="7">
    <source>
        <dbReference type="ARBA" id="ARBA00023136"/>
    </source>
</evidence>
<keyword evidence="5 9" id="KW-0812">Transmembrane</keyword>
<evidence type="ECO:0000256" key="9">
    <source>
        <dbReference type="RuleBase" id="RU003640"/>
    </source>
</evidence>
<evidence type="ECO:0000313" key="10">
    <source>
        <dbReference type="EMBL" id="ASY95862.1"/>
    </source>
</evidence>
<dbReference type="PANTHER" id="PTHR11058:SF9">
    <property type="entry name" value="NADH-UBIQUINONE OXIDOREDUCTASE CHAIN 3"/>
    <property type="match status" value="1"/>
</dbReference>
<protein>
    <recommendedName>
        <fullName evidence="3 9">NADH-ubiquinone oxidoreductase chain 3</fullName>
        <ecNumber evidence="9">7.1.1.2</ecNumber>
    </recommendedName>
</protein>
<comment type="subcellular location">
    <subcellularLocation>
        <location evidence="1">Membrane</location>
    </subcellularLocation>
    <subcellularLocation>
        <location evidence="9">Mitochondrion membrane</location>
        <topology evidence="9">Multi-pass membrane protein</topology>
    </subcellularLocation>
</comment>
<feature type="transmembrane region" description="Helical" evidence="9">
    <location>
        <begin position="57"/>
        <end position="82"/>
    </location>
</feature>
<dbReference type="InterPro" id="IPR000440">
    <property type="entry name" value="NADH_UbQ/plastoQ_OxRdtase_su3"/>
</dbReference>
<evidence type="ECO:0000256" key="2">
    <source>
        <dbReference type="ARBA" id="ARBA00008472"/>
    </source>
</evidence>
<evidence type="ECO:0000256" key="6">
    <source>
        <dbReference type="ARBA" id="ARBA00022989"/>
    </source>
</evidence>
<keyword evidence="4 9" id="KW-0813">Transport</keyword>
<comment type="similarity">
    <text evidence="2 9">Belongs to the complex I subunit 3 family.</text>
</comment>
<feature type="transmembrane region" description="Helical" evidence="9">
    <location>
        <begin position="6"/>
        <end position="25"/>
    </location>
</feature>
<dbReference type="GO" id="GO:0008137">
    <property type="term" value="F:NADH dehydrogenase (ubiquinone) activity"/>
    <property type="evidence" value="ECO:0007669"/>
    <property type="project" value="UniProtKB-UniRule"/>
</dbReference>
<dbReference type="Pfam" id="PF00507">
    <property type="entry name" value="Oxidored_q4"/>
    <property type="match status" value="1"/>
</dbReference>